<keyword evidence="15" id="KW-1185">Reference proteome</keyword>
<dbReference type="InterPro" id="IPR033656">
    <property type="entry name" value="HisRS_anticodon"/>
</dbReference>
<evidence type="ECO:0000256" key="10">
    <source>
        <dbReference type="ARBA" id="ARBA00047639"/>
    </source>
</evidence>
<dbReference type="Pfam" id="PF03129">
    <property type="entry name" value="HGTP_anticodon"/>
    <property type="match status" value="1"/>
</dbReference>
<dbReference type="InterPro" id="IPR036621">
    <property type="entry name" value="Anticodon-bd_dom_sf"/>
</dbReference>
<evidence type="ECO:0000256" key="9">
    <source>
        <dbReference type="ARBA" id="ARBA00023146"/>
    </source>
</evidence>
<feature type="binding site" evidence="12">
    <location>
        <position position="139"/>
    </location>
    <ligand>
        <name>L-histidine</name>
        <dbReference type="ChEBI" id="CHEBI:57595"/>
    </ligand>
</feature>
<dbReference type="InterPro" id="IPR045864">
    <property type="entry name" value="aa-tRNA-synth_II/BPL/LPL"/>
</dbReference>
<dbReference type="InterPro" id="IPR006195">
    <property type="entry name" value="aa-tRNA-synth_II"/>
</dbReference>
<dbReference type="InterPro" id="IPR004154">
    <property type="entry name" value="Anticodon-bd"/>
</dbReference>
<dbReference type="HAMAP" id="MF_00127">
    <property type="entry name" value="His_tRNA_synth"/>
    <property type="match status" value="1"/>
</dbReference>
<keyword evidence="7 11" id="KW-0067">ATP-binding</keyword>
<dbReference type="AlphaFoldDB" id="A0A847S6L4"/>
<dbReference type="InterPro" id="IPR015807">
    <property type="entry name" value="His-tRNA-ligase"/>
</dbReference>
<dbReference type="Pfam" id="PF13393">
    <property type="entry name" value="tRNA-synt_His"/>
    <property type="match status" value="1"/>
</dbReference>
<feature type="binding site" evidence="12">
    <location>
        <position position="266"/>
    </location>
    <ligand>
        <name>L-histidine</name>
        <dbReference type="ChEBI" id="CHEBI:57595"/>
    </ligand>
</feature>
<dbReference type="CDD" id="cd00773">
    <property type="entry name" value="HisRS-like_core"/>
    <property type="match status" value="1"/>
</dbReference>
<dbReference type="Gene3D" id="3.40.50.800">
    <property type="entry name" value="Anticodon-binding domain"/>
    <property type="match status" value="1"/>
</dbReference>
<dbReference type="EMBL" id="JABAIM010000002">
    <property type="protein sequence ID" value="NLR75403.1"/>
    <property type="molecule type" value="Genomic_DNA"/>
</dbReference>
<reference evidence="14 15" key="1">
    <citation type="submission" date="2020-04" db="EMBL/GenBank/DDBJ databases">
        <title>Draft genome of Leeia sp. IMCC25680.</title>
        <authorList>
            <person name="Song J."/>
            <person name="Cho J.-C."/>
        </authorList>
    </citation>
    <scope>NUCLEOTIDE SEQUENCE [LARGE SCALE GENOMIC DNA]</scope>
    <source>
        <strain evidence="14 15">IMCC25680</strain>
    </source>
</reference>
<keyword evidence="5 11" id="KW-0436">Ligase</keyword>
<feature type="binding site" evidence="12">
    <location>
        <begin position="91"/>
        <end position="93"/>
    </location>
    <ligand>
        <name>L-histidine</name>
        <dbReference type="ChEBI" id="CHEBI:57595"/>
    </ligand>
</feature>
<comment type="caution">
    <text evidence="14">The sequence shown here is derived from an EMBL/GenBank/DDBJ whole genome shotgun (WGS) entry which is preliminary data.</text>
</comment>
<protein>
    <recommendedName>
        <fullName evidence="11">Histidine--tRNA ligase</fullName>
        <ecNumber evidence="11">6.1.1.21</ecNumber>
    </recommendedName>
    <alternativeName>
        <fullName evidence="11">Histidyl-tRNA synthetase</fullName>
        <shortName evidence="11">HisRS</shortName>
    </alternativeName>
</protein>
<dbReference type="PANTHER" id="PTHR43707:SF1">
    <property type="entry name" value="HISTIDINE--TRNA LIGASE, MITOCHONDRIAL-RELATED"/>
    <property type="match status" value="1"/>
</dbReference>
<feature type="binding site" evidence="12">
    <location>
        <position position="121"/>
    </location>
    <ligand>
        <name>L-histidine</name>
        <dbReference type="ChEBI" id="CHEBI:57595"/>
    </ligand>
</feature>
<dbReference type="Gene3D" id="3.30.930.10">
    <property type="entry name" value="Bira Bifunctional Protein, Domain 2"/>
    <property type="match status" value="1"/>
</dbReference>
<organism evidence="14 15">
    <name type="scientific">Leeia aquatica</name>
    <dbReference type="NCBI Taxonomy" id="2725557"/>
    <lineage>
        <taxon>Bacteria</taxon>
        <taxon>Pseudomonadati</taxon>
        <taxon>Pseudomonadota</taxon>
        <taxon>Betaproteobacteria</taxon>
        <taxon>Neisseriales</taxon>
        <taxon>Leeiaceae</taxon>
        <taxon>Leeia</taxon>
    </lineage>
</organism>
<dbReference type="InterPro" id="IPR041715">
    <property type="entry name" value="HisRS-like_core"/>
</dbReference>
<dbReference type="RefSeq" id="WP_168877075.1">
    <property type="nucleotide sequence ID" value="NZ_JABAIM010000002.1"/>
</dbReference>
<feature type="binding site" evidence="12">
    <location>
        <position position="135"/>
    </location>
    <ligand>
        <name>L-histidine</name>
        <dbReference type="ChEBI" id="CHEBI:57595"/>
    </ligand>
</feature>
<evidence type="ECO:0000256" key="1">
    <source>
        <dbReference type="ARBA" id="ARBA00004496"/>
    </source>
</evidence>
<name>A0A847S6L4_9NEIS</name>
<keyword evidence="8 11" id="KW-0648">Protein biosynthesis</keyword>
<sequence>MAKTLQAVKGMNDILPVAKAAPEFQSARWEALEAVLREWLHAYGYRNIRTPIVEPTELFVRSIGEVTDIVEKEMYTFTDQLNGDSLTLRPEGTASCLRAVLEHNLLYDSPQRLWYAGPMFRHERPQRGRYRQFHQVGVEALGYAGPDMDAEQIIMLADLWQRLGLTGMRLQLNTLGEKASRAAHREKLIAYLEAHQDVLDEEAKRRMYSNPLRVLDTKNPAMQAMVEAAPKLIEFLDDASLAHFDGLQARLKAAGVDYEITPRLVRGLDYYNLTVFEWVTDHLGAQSTVCGGGRYDALIEQMGGKPNTATGWGMGLERLLLILESQQRPLPVQALDAYLVHQGEAATALAWNVAMQLRSEGCSVQQHMGGGSFKSQMKKADQAGARFALIIGDEEAAAGQVTVKDLREGGEQQRVAVAAVAALLRSNAHD</sequence>
<accession>A0A847S6L4</accession>
<evidence type="ECO:0000256" key="5">
    <source>
        <dbReference type="ARBA" id="ARBA00022598"/>
    </source>
</evidence>
<evidence type="ECO:0000313" key="14">
    <source>
        <dbReference type="EMBL" id="NLR75403.1"/>
    </source>
</evidence>
<dbReference type="InterPro" id="IPR004516">
    <property type="entry name" value="HisRS/HisZ"/>
</dbReference>
<dbReference type="GO" id="GO:0005524">
    <property type="term" value="F:ATP binding"/>
    <property type="evidence" value="ECO:0007669"/>
    <property type="project" value="UniProtKB-UniRule"/>
</dbReference>
<evidence type="ECO:0000256" key="12">
    <source>
        <dbReference type="PIRSR" id="PIRSR001549-1"/>
    </source>
</evidence>
<gene>
    <name evidence="11 14" type="primary">hisS</name>
    <name evidence="14" type="ORF">HF682_09550</name>
</gene>
<comment type="similarity">
    <text evidence="2 11">Belongs to the class-II aminoacyl-tRNA synthetase family.</text>
</comment>
<evidence type="ECO:0000256" key="2">
    <source>
        <dbReference type="ARBA" id="ARBA00008226"/>
    </source>
</evidence>
<keyword evidence="4 11" id="KW-0963">Cytoplasm</keyword>
<dbReference type="PANTHER" id="PTHR43707">
    <property type="entry name" value="HISTIDYL-TRNA SYNTHETASE"/>
    <property type="match status" value="1"/>
</dbReference>
<proteinExistence type="inferred from homology"/>
<evidence type="ECO:0000256" key="7">
    <source>
        <dbReference type="ARBA" id="ARBA00022840"/>
    </source>
</evidence>
<evidence type="ECO:0000256" key="4">
    <source>
        <dbReference type="ARBA" id="ARBA00022490"/>
    </source>
</evidence>
<keyword evidence="9 11" id="KW-0030">Aminoacyl-tRNA synthetase</keyword>
<dbReference type="Proteomes" id="UP000587991">
    <property type="component" value="Unassembled WGS sequence"/>
</dbReference>
<evidence type="ECO:0000256" key="11">
    <source>
        <dbReference type="HAMAP-Rule" id="MF_00127"/>
    </source>
</evidence>
<evidence type="ECO:0000313" key="15">
    <source>
        <dbReference type="Proteomes" id="UP000587991"/>
    </source>
</evidence>
<evidence type="ECO:0000256" key="8">
    <source>
        <dbReference type="ARBA" id="ARBA00022917"/>
    </source>
</evidence>
<comment type="catalytic activity">
    <reaction evidence="10 11">
        <text>tRNA(His) + L-histidine + ATP = L-histidyl-tRNA(His) + AMP + diphosphate + H(+)</text>
        <dbReference type="Rhea" id="RHEA:17313"/>
        <dbReference type="Rhea" id="RHEA-COMP:9665"/>
        <dbReference type="Rhea" id="RHEA-COMP:9689"/>
        <dbReference type="ChEBI" id="CHEBI:15378"/>
        <dbReference type="ChEBI" id="CHEBI:30616"/>
        <dbReference type="ChEBI" id="CHEBI:33019"/>
        <dbReference type="ChEBI" id="CHEBI:57595"/>
        <dbReference type="ChEBI" id="CHEBI:78442"/>
        <dbReference type="ChEBI" id="CHEBI:78527"/>
        <dbReference type="ChEBI" id="CHEBI:456215"/>
        <dbReference type="EC" id="6.1.1.21"/>
    </reaction>
</comment>
<evidence type="ECO:0000259" key="13">
    <source>
        <dbReference type="PROSITE" id="PS50862"/>
    </source>
</evidence>
<evidence type="ECO:0000256" key="3">
    <source>
        <dbReference type="ARBA" id="ARBA00011738"/>
    </source>
</evidence>
<dbReference type="GO" id="GO:0006427">
    <property type="term" value="P:histidyl-tRNA aminoacylation"/>
    <property type="evidence" value="ECO:0007669"/>
    <property type="project" value="UniProtKB-UniRule"/>
</dbReference>
<dbReference type="GO" id="GO:0005737">
    <property type="term" value="C:cytoplasm"/>
    <property type="evidence" value="ECO:0007669"/>
    <property type="project" value="UniProtKB-SubCell"/>
</dbReference>
<dbReference type="PROSITE" id="PS50862">
    <property type="entry name" value="AA_TRNA_LIGASE_II"/>
    <property type="match status" value="1"/>
</dbReference>
<dbReference type="SUPFAM" id="SSF55681">
    <property type="entry name" value="Class II aaRS and biotin synthetases"/>
    <property type="match status" value="1"/>
</dbReference>
<dbReference type="EC" id="6.1.1.21" evidence="11"/>
<evidence type="ECO:0000256" key="6">
    <source>
        <dbReference type="ARBA" id="ARBA00022741"/>
    </source>
</evidence>
<feature type="binding site" evidence="12">
    <location>
        <begin position="270"/>
        <end position="271"/>
    </location>
    <ligand>
        <name>L-histidine</name>
        <dbReference type="ChEBI" id="CHEBI:57595"/>
    </ligand>
</feature>
<feature type="domain" description="Aminoacyl-transfer RNA synthetases class-II family profile" evidence="13">
    <location>
        <begin position="29"/>
        <end position="331"/>
    </location>
</feature>
<dbReference type="CDD" id="cd00859">
    <property type="entry name" value="HisRS_anticodon"/>
    <property type="match status" value="1"/>
</dbReference>
<comment type="subcellular location">
    <subcellularLocation>
        <location evidence="1 11">Cytoplasm</location>
    </subcellularLocation>
</comment>
<dbReference type="PIRSF" id="PIRSF001549">
    <property type="entry name" value="His-tRNA_synth"/>
    <property type="match status" value="1"/>
</dbReference>
<comment type="subunit">
    <text evidence="3 11">Homodimer.</text>
</comment>
<dbReference type="SUPFAM" id="SSF52954">
    <property type="entry name" value="Class II aaRS ABD-related"/>
    <property type="match status" value="1"/>
</dbReference>
<dbReference type="NCBIfam" id="TIGR00442">
    <property type="entry name" value="hisS"/>
    <property type="match status" value="1"/>
</dbReference>
<dbReference type="FunFam" id="3.30.930.10:FF:000005">
    <property type="entry name" value="Histidine--tRNA ligase"/>
    <property type="match status" value="1"/>
</dbReference>
<keyword evidence="6 11" id="KW-0547">Nucleotide-binding</keyword>
<dbReference type="GO" id="GO:0004821">
    <property type="term" value="F:histidine-tRNA ligase activity"/>
    <property type="evidence" value="ECO:0007669"/>
    <property type="project" value="UniProtKB-UniRule"/>
</dbReference>